<evidence type="ECO:0000313" key="8">
    <source>
        <dbReference type="Proteomes" id="UP000955338"/>
    </source>
</evidence>
<proteinExistence type="inferred from homology"/>
<evidence type="ECO:0000313" key="7">
    <source>
        <dbReference type="EMBL" id="QDJ14120.1"/>
    </source>
</evidence>
<evidence type="ECO:0000256" key="3">
    <source>
        <dbReference type="ARBA" id="ARBA00022927"/>
    </source>
</evidence>
<dbReference type="EMBL" id="CP022011">
    <property type="protein sequence ID" value="QDJ14120.1"/>
    <property type="molecule type" value="Genomic_DNA"/>
</dbReference>
<dbReference type="RefSeq" id="WP_261919794.1">
    <property type="nucleotide sequence ID" value="NZ_CP022010.1"/>
</dbReference>
<dbReference type="NCBIfam" id="TIGR00809">
    <property type="entry name" value="secB"/>
    <property type="match status" value="1"/>
</dbReference>
<dbReference type="NCBIfam" id="NF004393">
    <property type="entry name" value="PRK05751.1-4"/>
    <property type="match status" value="1"/>
</dbReference>
<gene>
    <name evidence="5" type="primary">secB</name>
    <name evidence="7" type="ORF">CEP48_01180</name>
</gene>
<feature type="region of interest" description="Disordered" evidence="6">
    <location>
        <begin position="1"/>
        <end position="43"/>
    </location>
</feature>
<organism evidence="7 8">
    <name type="scientific">Mergibacter septicus</name>
    <dbReference type="NCBI Taxonomy" id="221402"/>
    <lineage>
        <taxon>Bacteria</taxon>
        <taxon>Pseudomonadati</taxon>
        <taxon>Pseudomonadota</taxon>
        <taxon>Gammaproteobacteria</taxon>
        <taxon>Pasteurellales</taxon>
        <taxon>Pasteurellaceae</taxon>
        <taxon>Mergibacter</taxon>
    </lineage>
</organism>
<comment type="function">
    <text evidence="5">One of the proteins required for the normal export of preproteins out of the cell cytoplasm. It is a molecular chaperone that binds to a subset of precursor proteins, maintaining them in a translocation-competent state. It also specifically binds to its receptor SecA.</text>
</comment>
<dbReference type="PRINTS" id="PR01594">
    <property type="entry name" value="SECBCHAPRONE"/>
</dbReference>
<protein>
    <recommendedName>
        <fullName evidence="5">Protein-export protein SecB</fullName>
    </recommendedName>
</protein>
<dbReference type="GO" id="GO:0051082">
    <property type="term" value="F:unfolded protein binding"/>
    <property type="evidence" value="ECO:0007669"/>
    <property type="project" value="InterPro"/>
</dbReference>
<accession>A0A8E3SBG4</accession>
<dbReference type="CDD" id="cd00557">
    <property type="entry name" value="Translocase_SecB"/>
    <property type="match status" value="1"/>
</dbReference>
<evidence type="ECO:0000256" key="1">
    <source>
        <dbReference type="ARBA" id="ARBA00009990"/>
    </source>
</evidence>
<sequence>MAKKNKAEAAKGASKEKKQQEEAVVVKEEVAATTEQPEAQQEQAQPVLQIQRIYVKDVSFEAPHLPHLFQQEWKPQLKFDLNTETNQLAEDLYEVVLNLSVETTLEDSNEVAFLCEVKQAGVFTVSGFDDIQLAHCLISQCPNTLYPYARELISNLVNRGTFPALNLSPVNFDVLFMEYLQRQQAEAEEAEKAQ</sequence>
<comment type="subunit">
    <text evidence="5">Homotetramer, a dimer of dimers. One homotetramer interacts with 1 SecA dimer.</text>
</comment>
<feature type="compositionally biased region" description="Low complexity" evidence="6">
    <location>
        <begin position="31"/>
        <end position="43"/>
    </location>
</feature>
<dbReference type="Pfam" id="PF02556">
    <property type="entry name" value="SecB"/>
    <property type="match status" value="1"/>
</dbReference>
<dbReference type="InterPro" id="IPR035958">
    <property type="entry name" value="SecB-like_sf"/>
</dbReference>
<evidence type="ECO:0000256" key="6">
    <source>
        <dbReference type="SAM" id="MobiDB-lite"/>
    </source>
</evidence>
<keyword evidence="4 5" id="KW-0811">Translocation</keyword>
<name>A0A8E3SBG4_9PAST</name>
<dbReference type="GO" id="GO:0006457">
    <property type="term" value="P:protein folding"/>
    <property type="evidence" value="ECO:0007669"/>
    <property type="project" value="UniProtKB-UniRule"/>
</dbReference>
<evidence type="ECO:0000256" key="4">
    <source>
        <dbReference type="ARBA" id="ARBA00023010"/>
    </source>
</evidence>
<keyword evidence="2 5" id="KW-0813">Transport</keyword>
<dbReference type="HAMAP" id="MF_00821">
    <property type="entry name" value="SecB"/>
    <property type="match status" value="1"/>
</dbReference>
<feature type="compositionally biased region" description="Basic and acidic residues" evidence="6">
    <location>
        <begin position="1"/>
        <end position="30"/>
    </location>
</feature>
<dbReference type="GO" id="GO:0005737">
    <property type="term" value="C:cytoplasm"/>
    <property type="evidence" value="ECO:0007669"/>
    <property type="project" value="UniProtKB-SubCell"/>
</dbReference>
<dbReference type="SUPFAM" id="SSF54611">
    <property type="entry name" value="SecB-like"/>
    <property type="match status" value="1"/>
</dbReference>
<comment type="subcellular location">
    <subcellularLocation>
        <location evidence="5">Cytoplasm</location>
    </subcellularLocation>
</comment>
<keyword evidence="5" id="KW-0963">Cytoplasm</keyword>
<dbReference type="Proteomes" id="UP000955338">
    <property type="component" value="Chromosome"/>
</dbReference>
<dbReference type="InterPro" id="IPR003708">
    <property type="entry name" value="SecB"/>
</dbReference>
<comment type="similarity">
    <text evidence="1 5">Belongs to the SecB family.</text>
</comment>
<dbReference type="GO" id="GO:0051262">
    <property type="term" value="P:protein tetramerization"/>
    <property type="evidence" value="ECO:0007669"/>
    <property type="project" value="InterPro"/>
</dbReference>
<keyword evidence="8" id="KW-1185">Reference proteome</keyword>
<keyword evidence="3 5" id="KW-0653">Protein transport</keyword>
<evidence type="ECO:0000256" key="2">
    <source>
        <dbReference type="ARBA" id="ARBA00022448"/>
    </source>
</evidence>
<dbReference type="GO" id="GO:0015031">
    <property type="term" value="P:protein transport"/>
    <property type="evidence" value="ECO:0007669"/>
    <property type="project" value="UniProtKB-UniRule"/>
</dbReference>
<dbReference type="Gene3D" id="3.10.420.10">
    <property type="entry name" value="SecB-like"/>
    <property type="match status" value="1"/>
</dbReference>
<dbReference type="AlphaFoldDB" id="A0A8E3SBG4"/>
<reference evidence="7" key="1">
    <citation type="submission" date="2017-06" db="EMBL/GenBank/DDBJ databases">
        <title>Genome sequencing of pathogenic and non-pathogenic strains within Bisgaard taxon 40.</title>
        <authorList>
            <person name="Ladner J.T."/>
            <person name="Lovett S.P."/>
            <person name="Koroleva G."/>
            <person name="Lorch J.M."/>
        </authorList>
    </citation>
    <scope>NUCLEOTIDE SEQUENCE</scope>
    <source>
        <strain evidence="7">27576-1-I1</strain>
    </source>
</reference>
<evidence type="ECO:0000256" key="5">
    <source>
        <dbReference type="HAMAP-Rule" id="MF_00821"/>
    </source>
</evidence>
<keyword evidence="5" id="KW-0143">Chaperone</keyword>
<dbReference type="PANTHER" id="PTHR36918:SF1">
    <property type="entry name" value="PROTEIN-EXPORT PROTEIN SECB"/>
    <property type="match status" value="1"/>
</dbReference>
<dbReference type="PANTHER" id="PTHR36918">
    <property type="match status" value="1"/>
</dbReference>